<name>C0D948_9FIRM</name>
<dbReference type="Proteomes" id="UP000004756">
    <property type="component" value="Unassembled WGS sequence"/>
</dbReference>
<dbReference type="HOGENOM" id="CLU_2914160_0_0_9"/>
<evidence type="ECO:0000256" key="1">
    <source>
        <dbReference type="SAM" id="Phobius"/>
    </source>
</evidence>
<feature type="transmembrane region" description="Helical" evidence="1">
    <location>
        <begin position="20"/>
        <end position="38"/>
    </location>
</feature>
<gene>
    <name evidence="2" type="ORF">CLOSTASPAR_05797</name>
</gene>
<sequence>MFLVIFIFSDISLIFNISLYNNFVNIFLFYTIYFRYYIQIIAPFHHLRVNVGGQRDLTVKK</sequence>
<reference evidence="2 3" key="1">
    <citation type="submission" date="2009-02" db="EMBL/GenBank/DDBJ databases">
        <title>Draft genome sequence of Clostridium asparagiforme (DSM 15981).</title>
        <authorList>
            <person name="Sudarsanam P."/>
            <person name="Ley R."/>
            <person name="Guruge J."/>
            <person name="Turnbaugh P.J."/>
            <person name="Mahowald M."/>
            <person name="Liep D."/>
            <person name="Gordon J."/>
        </authorList>
    </citation>
    <scope>NUCLEOTIDE SEQUENCE [LARGE SCALE GENOMIC DNA]</scope>
    <source>
        <strain evidence="2 3">DSM 15981</strain>
    </source>
</reference>
<keyword evidence="1" id="KW-0812">Transmembrane</keyword>
<protein>
    <submittedName>
        <fullName evidence="2">Uncharacterized protein</fullName>
    </submittedName>
</protein>
<dbReference type="EMBL" id="ACCJ01000476">
    <property type="protein sequence ID" value="EEG52136.1"/>
    <property type="molecule type" value="Genomic_DNA"/>
</dbReference>
<comment type="caution">
    <text evidence="2">The sequence shown here is derived from an EMBL/GenBank/DDBJ whole genome shotgun (WGS) entry which is preliminary data.</text>
</comment>
<proteinExistence type="predicted"/>
<keyword evidence="1" id="KW-1133">Transmembrane helix</keyword>
<keyword evidence="1" id="KW-0472">Membrane</keyword>
<dbReference type="AlphaFoldDB" id="C0D948"/>
<evidence type="ECO:0000313" key="3">
    <source>
        <dbReference type="Proteomes" id="UP000004756"/>
    </source>
</evidence>
<accession>C0D948</accession>
<keyword evidence="3" id="KW-1185">Reference proteome</keyword>
<organism evidence="2 3">
    <name type="scientific">[Clostridium] asparagiforme DSM 15981</name>
    <dbReference type="NCBI Taxonomy" id="518636"/>
    <lineage>
        <taxon>Bacteria</taxon>
        <taxon>Bacillati</taxon>
        <taxon>Bacillota</taxon>
        <taxon>Clostridia</taxon>
        <taxon>Lachnospirales</taxon>
        <taxon>Lachnospiraceae</taxon>
        <taxon>Enterocloster</taxon>
    </lineage>
</organism>
<evidence type="ECO:0000313" key="2">
    <source>
        <dbReference type="EMBL" id="EEG52136.1"/>
    </source>
</evidence>